<proteinExistence type="predicted"/>
<gene>
    <name evidence="2" type="ORF">Mic7113_6174</name>
</gene>
<evidence type="ECO:0000313" key="2">
    <source>
        <dbReference type="EMBL" id="AFZ21766.1"/>
    </source>
</evidence>
<reference evidence="2 3" key="1">
    <citation type="submission" date="2012-06" db="EMBL/GenBank/DDBJ databases">
        <title>Finished chromosome of genome of Microcoleus sp. PCC 7113.</title>
        <authorList>
            <consortium name="US DOE Joint Genome Institute"/>
            <person name="Gugger M."/>
            <person name="Coursin T."/>
            <person name="Rippka R."/>
            <person name="Tandeau De Marsac N."/>
            <person name="Huntemann M."/>
            <person name="Wei C.-L."/>
            <person name="Han J."/>
            <person name="Detter J.C."/>
            <person name="Han C."/>
            <person name="Tapia R."/>
            <person name="Chen A."/>
            <person name="Kyrpides N."/>
            <person name="Mavromatis K."/>
            <person name="Markowitz V."/>
            <person name="Szeto E."/>
            <person name="Ivanova N."/>
            <person name="Pagani I."/>
            <person name="Pati A."/>
            <person name="Goodwin L."/>
            <person name="Nordberg H.P."/>
            <person name="Cantor M.N."/>
            <person name="Hua S.X."/>
            <person name="Woyke T."/>
            <person name="Kerfeld C.A."/>
        </authorList>
    </citation>
    <scope>NUCLEOTIDE SEQUENCE [LARGE SCALE GENOMIC DNA]</scope>
    <source>
        <strain evidence="2 3">PCC 7113</strain>
    </source>
</reference>
<evidence type="ECO:0008006" key="4">
    <source>
        <dbReference type="Google" id="ProtNLM"/>
    </source>
</evidence>
<accession>K9WPN2</accession>
<dbReference type="InterPro" id="IPR010328">
    <property type="entry name" value="DUF928"/>
</dbReference>
<dbReference type="Pfam" id="PF06051">
    <property type="entry name" value="DUF928"/>
    <property type="match status" value="1"/>
</dbReference>
<dbReference type="HOGENOM" id="CLU_061545_0_1_3"/>
<feature type="region of interest" description="Disordered" evidence="1">
    <location>
        <begin position="51"/>
        <end position="79"/>
    </location>
</feature>
<dbReference type="AlphaFoldDB" id="K9WPN2"/>
<dbReference type="eggNOG" id="COG3087">
    <property type="taxonomic scope" value="Bacteria"/>
</dbReference>
<name>K9WPN2_9CYAN</name>
<evidence type="ECO:0000313" key="3">
    <source>
        <dbReference type="Proteomes" id="UP000010471"/>
    </source>
</evidence>
<protein>
    <recommendedName>
        <fullName evidence="4">DUF928 domain-containing protein</fullName>
    </recommendedName>
</protein>
<dbReference type="KEGG" id="mic:Mic7113_6174"/>
<sequence length="253" mass="27655">MAWQNERLSIKLFSVSLSLNMMLSAGLAIQVRAQSASTIPGQTIVSVTFEPLRDGKPDDSAGGASRNGGICSQDSQVLGPSVTPLRPATYSELTISEHPTFFVYVPQTSAGKALFVLKDDNEDYYYQKIIPMSQTAGIVSFKLPDDAPKIEVGKTYQWSFVMICGEAIRPDNPTVEGRIQRIAPNPAMSRQLKTLSPVERAALYGKNGIWYDTLTSLADQRRSQPNDSTLAATWEKLLKSVGLEAIATKPLLQ</sequence>
<dbReference type="EMBL" id="CP003630">
    <property type="protein sequence ID" value="AFZ21766.1"/>
    <property type="molecule type" value="Genomic_DNA"/>
</dbReference>
<organism evidence="2 3">
    <name type="scientific">Allocoleopsis franciscana PCC 7113</name>
    <dbReference type="NCBI Taxonomy" id="1173027"/>
    <lineage>
        <taxon>Bacteria</taxon>
        <taxon>Bacillati</taxon>
        <taxon>Cyanobacteriota</taxon>
        <taxon>Cyanophyceae</taxon>
        <taxon>Coleofasciculales</taxon>
        <taxon>Coleofasciculaceae</taxon>
        <taxon>Allocoleopsis</taxon>
        <taxon>Allocoleopsis franciscana</taxon>
    </lineage>
</organism>
<evidence type="ECO:0000256" key="1">
    <source>
        <dbReference type="SAM" id="MobiDB-lite"/>
    </source>
</evidence>
<dbReference type="RefSeq" id="WP_015185895.1">
    <property type="nucleotide sequence ID" value="NC_019738.1"/>
</dbReference>
<dbReference type="OrthoDB" id="536034at2"/>
<dbReference type="STRING" id="1173027.Mic7113_6174"/>
<dbReference type="Proteomes" id="UP000010471">
    <property type="component" value="Chromosome"/>
</dbReference>
<keyword evidence="3" id="KW-1185">Reference proteome</keyword>